<organism evidence="2 3">
    <name type="scientific">Faecalicatena orotica</name>
    <dbReference type="NCBI Taxonomy" id="1544"/>
    <lineage>
        <taxon>Bacteria</taxon>
        <taxon>Bacillati</taxon>
        <taxon>Bacillota</taxon>
        <taxon>Clostridia</taxon>
        <taxon>Lachnospirales</taxon>
        <taxon>Lachnospiraceae</taxon>
        <taxon>Faecalicatena</taxon>
    </lineage>
</organism>
<dbReference type="EMBL" id="QGDL01000002">
    <property type="protein sequence ID" value="PWJ31465.1"/>
    <property type="molecule type" value="Genomic_DNA"/>
</dbReference>
<keyword evidence="1" id="KW-1133">Transmembrane helix</keyword>
<evidence type="ECO:0000313" key="2">
    <source>
        <dbReference type="EMBL" id="PWJ31465.1"/>
    </source>
</evidence>
<evidence type="ECO:0000256" key="1">
    <source>
        <dbReference type="SAM" id="Phobius"/>
    </source>
</evidence>
<sequence length="169" mass="19526">MGNREKKFKMQMTKDSLYDFMLHHSYSGLTGIFSIVFSIAFLIAGVVMYAVGRISISWMIALIVIAAAMAFSTPFQLRTDAARQMRNNQIYREPVTFSVSDRGIAVIQNKNKKFFTWKEIRKVRITKKAAGFYYERQYALVMTRKAFDEQGVLEIVQANMPEKDIKILK</sequence>
<dbReference type="AlphaFoldDB" id="A0A2Y9BEE1"/>
<name>A0A2Y9BEE1_9FIRM</name>
<dbReference type="RefSeq" id="WP_109730163.1">
    <property type="nucleotide sequence ID" value="NZ_BAAACK010000006.1"/>
</dbReference>
<keyword evidence="3" id="KW-1185">Reference proteome</keyword>
<gene>
    <name evidence="2" type="ORF">A8806_102323</name>
</gene>
<feature type="transmembrane region" description="Helical" evidence="1">
    <location>
        <begin position="56"/>
        <end position="77"/>
    </location>
</feature>
<keyword evidence="1" id="KW-0812">Transmembrane</keyword>
<dbReference type="Proteomes" id="UP000245845">
    <property type="component" value="Unassembled WGS sequence"/>
</dbReference>
<dbReference type="OrthoDB" id="9792641at2"/>
<protein>
    <submittedName>
        <fullName evidence="2">YcxB-like protein</fullName>
    </submittedName>
</protein>
<proteinExistence type="predicted"/>
<reference evidence="2 3" key="1">
    <citation type="submission" date="2018-05" db="EMBL/GenBank/DDBJ databases">
        <title>The Hungate 1000. A catalogue of reference genomes from the rumen microbiome.</title>
        <authorList>
            <person name="Kelly W."/>
        </authorList>
    </citation>
    <scope>NUCLEOTIDE SEQUENCE [LARGE SCALE GENOMIC DNA]</scope>
    <source>
        <strain evidence="2 3">NLAE-zl-C242</strain>
    </source>
</reference>
<comment type="caution">
    <text evidence="2">The sequence shown here is derived from an EMBL/GenBank/DDBJ whole genome shotgun (WGS) entry which is preliminary data.</text>
</comment>
<feature type="transmembrane region" description="Helical" evidence="1">
    <location>
        <begin position="21"/>
        <end position="50"/>
    </location>
</feature>
<accession>A0A2Y9BEE1</accession>
<keyword evidence="1" id="KW-0472">Membrane</keyword>
<evidence type="ECO:0000313" key="3">
    <source>
        <dbReference type="Proteomes" id="UP000245845"/>
    </source>
</evidence>